<keyword evidence="2" id="KW-1185">Reference proteome</keyword>
<reference evidence="1" key="2">
    <citation type="submission" date="2021-09" db="EMBL/GenBank/DDBJ databases">
        <authorList>
            <person name="Jia N."/>
            <person name="Wang J."/>
            <person name="Shi W."/>
            <person name="Du L."/>
            <person name="Sun Y."/>
            <person name="Zhan W."/>
            <person name="Jiang J."/>
            <person name="Wang Q."/>
            <person name="Zhang B."/>
            <person name="Ji P."/>
            <person name="Sakyi L.B."/>
            <person name="Cui X."/>
            <person name="Yuan T."/>
            <person name="Jiang B."/>
            <person name="Yang W."/>
            <person name="Lam T.T.-Y."/>
            <person name="Chang Q."/>
            <person name="Ding S."/>
            <person name="Wang X."/>
            <person name="Zhu J."/>
            <person name="Ruan X."/>
            <person name="Zhao L."/>
            <person name="Wei J."/>
            <person name="Que T."/>
            <person name="Du C."/>
            <person name="Cheng J."/>
            <person name="Dai P."/>
            <person name="Han X."/>
            <person name="Huang E."/>
            <person name="Gao Y."/>
            <person name="Liu J."/>
            <person name="Shao H."/>
            <person name="Ye R."/>
            <person name="Li L."/>
            <person name="Wei W."/>
            <person name="Wang X."/>
            <person name="Wang C."/>
            <person name="Huo Q."/>
            <person name="Li W."/>
            <person name="Guo W."/>
            <person name="Chen H."/>
            <person name="Chen S."/>
            <person name="Zhou L."/>
            <person name="Zhou L."/>
            <person name="Ni X."/>
            <person name="Tian J."/>
            <person name="Zhou Y."/>
            <person name="Sheng Y."/>
            <person name="Liu T."/>
            <person name="Pan Y."/>
            <person name="Xia L."/>
            <person name="Li J."/>
            <person name="Zhao F."/>
            <person name="Cao W."/>
        </authorList>
    </citation>
    <scope>NUCLEOTIDE SEQUENCE</scope>
    <source>
        <strain evidence="1">Rmic-2018</strain>
        <tissue evidence="1">Larvae</tissue>
    </source>
</reference>
<gene>
    <name evidence="1" type="ORF">HPB51_027543</name>
</gene>
<dbReference type="EMBL" id="JABSTU010004122">
    <property type="protein sequence ID" value="KAH7964219.1"/>
    <property type="molecule type" value="Genomic_DNA"/>
</dbReference>
<dbReference type="Proteomes" id="UP000821866">
    <property type="component" value="Unassembled WGS sequence"/>
</dbReference>
<protein>
    <submittedName>
        <fullName evidence="1">Uncharacterized protein</fullName>
    </submittedName>
</protein>
<evidence type="ECO:0000313" key="2">
    <source>
        <dbReference type="Proteomes" id="UP000821866"/>
    </source>
</evidence>
<proteinExistence type="predicted"/>
<dbReference type="Pfam" id="PF16984">
    <property type="entry name" value="Grp7_allergen"/>
    <property type="match status" value="1"/>
</dbReference>
<dbReference type="AlphaFoldDB" id="A0A9J6D036"/>
<dbReference type="InterPro" id="IPR020234">
    <property type="entry name" value="Mite_allergen_group-7"/>
</dbReference>
<dbReference type="Gene3D" id="3.15.10.50">
    <property type="match status" value="1"/>
</dbReference>
<dbReference type="InterPro" id="IPR038602">
    <property type="entry name" value="Mite_allergen_7_sf"/>
</dbReference>
<evidence type="ECO:0000313" key="1">
    <source>
        <dbReference type="EMBL" id="KAH7964219.1"/>
    </source>
</evidence>
<accession>A0A9J6D036</accession>
<organism evidence="1 2">
    <name type="scientific">Rhipicephalus microplus</name>
    <name type="common">Cattle tick</name>
    <name type="synonym">Boophilus microplus</name>
    <dbReference type="NCBI Taxonomy" id="6941"/>
    <lineage>
        <taxon>Eukaryota</taxon>
        <taxon>Metazoa</taxon>
        <taxon>Ecdysozoa</taxon>
        <taxon>Arthropoda</taxon>
        <taxon>Chelicerata</taxon>
        <taxon>Arachnida</taxon>
        <taxon>Acari</taxon>
        <taxon>Parasitiformes</taxon>
        <taxon>Ixodida</taxon>
        <taxon>Ixodoidea</taxon>
        <taxon>Ixodidae</taxon>
        <taxon>Rhipicephalinae</taxon>
        <taxon>Rhipicephalus</taxon>
        <taxon>Boophilus</taxon>
    </lineage>
</organism>
<name>A0A9J6D036_RHIMP</name>
<dbReference type="VEuPathDB" id="VectorBase:LOC119185253"/>
<reference evidence="1" key="1">
    <citation type="journal article" date="2020" name="Cell">
        <title>Large-Scale Comparative Analyses of Tick Genomes Elucidate Their Genetic Diversity and Vector Capacities.</title>
        <authorList>
            <consortium name="Tick Genome and Microbiome Consortium (TIGMIC)"/>
            <person name="Jia N."/>
            <person name="Wang J."/>
            <person name="Shi W."/>
            <person name="Du L."/>
            <person name="Sun Y."/>
            <person name="Zhan W."/>
            <person name="Jiang J.F."/>
            <person name="Wang Q."/>
            <person name="Zhang B."/>
            <person name="Ji P."/>
            <person name="Bell-Sakyi L."/>
            <person name="Cui X.M."/>
            <person name="Yuan T.T."/>
            <person name="Jiang B.G."/>
            <person name="Yang W.F."/>
            <person name="Lam T.T."/>
            <person name="Chang Q.C."/>
            <person name="Ding S.J."/>
            <person name="Wang X.J."/>
            <person name="Zhu J.G."/>
            <person name="Ruan X.D."/>
            <person name="Zhao L."/>
            <person name="Wei J.T."/>
            <person name="Ye R.Z."/>
            <person name="Que T.C."/>
            <person name="Du C.H."/>
            <person name="Zhou Y.H."/>
            <person name="Cheng J.X."/>
            <person name="Dai P.F."/>
            <person name="Guo W.B."/>
            <person name="Han X.H."/>
            <person name="Huang E.J."/>
            <person name="Li L.F."/>
            <person name="Wei W."/>
            <person name="Gao Y.C."/>
            <person name="Liu J.Z."/>
            <person name="Shao H.Z."/>
            <person name="Wang X."/>
            <person name="Wang C.C."/>
            <person name="Yang T.C."/>
            <person name="Huo Q.B."/>
            <person name="Li W."/>
            <person name="Chen H.Y."/>
            <person name="Chen S.E."/>
            <person name="Zhou L.G."/>
            <person name="Ni X.B."/>
            <person name="Tian J.H."/>
            <person name="Sheng Y."/>
            <person name="Liu T."/>
            <person name="Pan Y.S."/>
            <person name="Xia L.Y."/>
            <person name="Li J."/>
            <person name="Zhao F."/>
            <person name="Cao W.C."/>
        </authorList>
    </citation>
    <scope>NUCLEOTIDE SEQUENCE</scope>
    <source>
        <strain evidence="1">Rmic-2018</strain>
    </source>
</reference>
<comment type="caution">
    <text evidence="1">The sequence shown here is derived from an EMBL/GenBank/DDBJ whole genome shotgun (WGS) entry which is preliminary data.</text>
</comment>
<sequence>MTQHKAQSSEIAAIRSRSRVTRSLATLLGEGASSSSNTFYFIHSAGLVLADVMVSGALSALPQDSNNFIDTVLRDRLPGEVRNRNLDPAQIPNFDVKVKKTFVTNRDLKVDFTSGLVRGLSQLRRRGDCGAPAWEAANTTFGCHVSLDGVRVSYKAKAKGHKVLGSTNYDVDMLVENTNFFVQITSARSVPAVLKTLSLNSLELKISDSTKLGLNNERNKKYHEAIRSRIQDLLSSLLYGSFREALNQAVRTGVAPFP</sequence>